<accession>A0A2V5HU12</accession>
<evidence type="ECO:0000256" key="6">
    <source>
        <dbReference type="ARBA" id="ARBA00023242"/>
    </source>
</evidence>
<keyword evidence="4" id="KW-0238">DNA-binding</keyword>
<dbReference type="Pfam" id="PF00172">
    <property type="entry name" value="Zn_clus"/>
    <property type="match status" value="1"/>
</dbReference>
<dbReference type="EMBL" id="KZ825558">
    <property type="protein sequence ID" value="PYI27965.1"/>
    <property type="molecule type" value="Genomic_DNA"/>
</dbReference>
<evidence type="ECO:0000256" key="4">
    <source>
        <dbReference type="ARBA" id="ARBA00023125"/>
    </source>
</evidence>
<evidence type="ECO:0000256" key="7">
    <source>
        <dbReference type="SAM" id="MobiDB-lite"/>
    </source>
</evidence>
<dbReference type="Proteomes" id="UP000248817">
    <property type="component" value="Unassembled WGS sequence"/>
</dbReference>
<keyword evidence="1" id="KW-0479">Metal-binding</keyword>
<feature type="region of interest" description="Disordered" evidence="7">
    <location>
        <begin position="58"/>
        <end position="89"/>
    </location>
</feature>
<dbReference type="PANTHER" id="PTHR47660:SF3">
    <property type="entry name" value="FINGER DOMAIN PROTEIN, PUTATIVE (AFU_ORTHOLOGUE AFUA_4G03310)-RELATED"/>
    <property type="match status" value="1"/>
</dbReference>
<keyword evidence="3" id="KW-0805">Transcription regulation</keyword>
<feature type="non-terminal residue" evidence="9">
    <location>
        <position position="1"/>
    </location>
</feature>
<evidence type="ECO:0000256" key="1">
    <source>
        <dbReference type="ARBA" id="ARBA00022723"/>
    </source>
</evidence>
<dbReference type="CDD" id="cd00067">
    <property type="entry name" value="GAL4"/>
    <property type="match status" value="1"/>
</dbReference>
<evidence type="ECO:0000256" key="3">
    <source>
        <dbReference type="ARBA" id="ARBA00023015"/>
    </source>
</evidence>
<dbReference type="AlphaFoldDB" id="A0A2V5HU12"/>
<dbReference type="GO" id="GO:0000981">
    <property type="term" value="F:DNA-binding transcription factor activity, RNA polymerase II-specific"/>
    <property type="evidence" value="ECO:0007669"/>
    <property type="project" value="InterPro"/>
</dbReference>
<keyword evidence="10" id="KW-1185">Reference proteome</keyword>
<feature type="domain" description="Zn(2)-C6 fungal-type" evidence="8">
    <location>
        <begin position="23"/>
        <end position="53"/>
    </location>
</feature>
<sequence>SSLIRHLRKKCNQPQPQTVRRKACSQCVVDKTRCNLKRPSCSRCSMRQISCQYSTPFLDSSGSPSPEREQTTLASQVNISTPPEPQSADSSNLFEALLADPAPWDLSFPLDVNSSLSPRRDLAALVRNDNAQLYPTSLIGENPGSLLSPDPTSVSPAAALANHSMEFIFRVLRSWPRMLAGDFQTPPFLHHSYIADGMTLPQSLANCFTLVKMWHGKCHGAEELVHRLILNEVNGLLNKLDDLDEAALLAILQAVVIYLIILLFPGESSRPTLPPPRLLHKIQELANHAANTGLFLQEEREAMRPTWTAWVHVTSKRRAVLSLYLLRWALSVFHNAPPLDCREVGFMPAPAAKILWQAKSEQEWNSLYIRWLARWDGHGYIQGEFDRIRPGIKMEERAEKWLEEADEFGMIMMSIGELPFW</sequence>
<keyword evidence="5" id="KW-0804">Transcription</keyword>
<dbReference type="PANTHER" id="PTHR47660">
    <property type="entry name" value="TRANSCRIPTION FACTOR WITH C2H2 AND ZN(2)-CYS(6) DNA BINDING DOMAIN (EUROFUNG)-RELATED-RELATED"/>
    <property type="match status" value="1"/>
</dbReference>
<keyword evidence="6" id="KW-0539">Nucleus</keyword>
<dbReference type="SMART" id="SM00066">
    <property type="entry name" value="GAL4"/>
    <property type="match status" value="1"/>
</dbReference>
<evidence type="ECO:0000259" key="8">
    <source>
        <dbReference type="PROSITE" id="PS50048"/>
    </source>
</evidence>
<organism evidence="9 10">
    <name type="scientific">Aspergillus indologenus CBS 114.80</name>
    <dbReference type="NCBI Taxonomy" id="1450541"/>
    <lineage>
        <taxon>Eukaryota</taxon>
        <taxon>Fungi</taxon>
        <taxon>Dikarya</taxon>
        <taxon>Ascomycota</taxon>
        <taxon>Pezizomycotina</taxon>
        <taxon>Eurotiomycetes</taxon>
        <taxon>Eurotiomycetidae</taxon>
        <taxon>Eurotiales</taxon>
        <taxon>Aspergillaceae</taxon>
        <taxon>Aspergillus</taxon>
        <taxon>Aspergillus subgen. Circumdati</taxon>
    </lineage>
</organism>
<proteinExistence type="predicted"/>
<dbReference type="InterPro" id="IPR001138">
    <property type="entry name" value="Zn2Cys6_DnaBD"/>
</dbReference>
<dbReference type="GO" id="GO:0009893">
    <property type="term" value="P:positive regulation of metabolic process"/>
    <property type="evidence" value="ECO:0007669"/>
    <property type="project" value="UniProtKB-ARBA"/>
</dbReference>
<keyword evidence="2" id="KW-0862">Zinc</keyword>
<evidence type="ECO:0000256" key="5">
    <source>
        <dbReference type="ARBA" id="ARBA00023163"/>
    </source>
</evidence>
<name>A0A2V5HU12_9EURO</name>
<feature type="compositionally biased region" description="Polar residues" evidence="7">
    <location>
        <begin position="71"/>
        <end position="89"/>
    </location>
</feature>
<dbReference type="SUPFAM" id="SSF57701">
    <property type="entry name" value="Zn2/Cys6 DNA-binding domain"/>
    <property type="match status" value="1"/>
</dbReference>
<protein>
    <recommendedName>
        <fullName evidence="8">Zn(2)-C6 fungal-type domain-containing protein</fullName>
    </recommendedName>
</protein>
<evidence type="ECO:0000256" key="2">
    <source>
        <dbReference type="ARBA" id="ARBA00022833"/>
    </source>
</evidence>
<dbReference type="Gene3D" id="4.10.240.10">
    <property type="entry name" value="Zn(2)-C6 fungal-type DNA-binding domain"/>
    <property type="match status" value="1"/>
</dbReference>
<gene>
    <name evidence="9" type="ORF">BP00DRAFT_352283</name>
</gene>
<dbReference type="GO" id="GO:0003677">
    <property type="term" value="F:DNA binding"/>
    <property type="evidence" value="ECO:0007669"/>
    <property type="project" value="UniProtKB-KW"/>
</dbReference>
<dbReference type="InterPro" id="IPR036864">
    <property type="entry name" value="Zn2-C6_fun-type_DNA-bd_sf"/>
</dbReference>
<dbReference type="GO" id="GO:0008270">
    <property type="term" value="F:zinc ion binding"/>
    <property type="evidence" value="ECO:0007669"/>
    <property type="project" value="InterPro"/>
</dbReference>
<evidence type="ECO:0000313" key="10">
    <source>
        <dbReference type="Proteomes" id="UP000248817"/>
    </source>
</evidence>
<dbReference type="PROSITE" id="PS50048">
    <property type="entry name" value="ZN2_CY6_FUNGAL_2"/>
    <property type="match status" value="1"/>
</dbReference>
<reference evidence="9 10" key="1">
    <citation type="submission" date="2018-02" db="EMBL/GenBank/DDBJ databases">
        <title>The genomes of Aspergillus section Nigri reveals drivers in fungal speciation.</title>
        <authorList>
            <consortium name="DOE Joint Genome Institute"/>
            <person name="Vesth T.C."/>
            <person name="Nybo J."/>
            <person name="Theobald S."/>
            <person name="Brandl J."/>
            <person name="Frisvad J.C."/>
            <person name="Nielsen K.F."/>
            <person name="Lyhne E.K."/>
            <person name="Kogle M.E."/>
            <person name="Kuo A."/>
            <person name="Riley R."/>
            <person name="Clum A."/>
            <person name="Nolan M."/>
            <person name="Lipzen A."/>
            <person name="Salamov A."/>
            <person name="Henrissat B."/>
            <person name="Wiebenga A."/>
            <person name="De vries R.P."/>
            <person name="Grigoriev I.V."/>
            <person name="Mortensen U.H."/>
            <person name="Andersen M.R."/>
            <person name="Baker S.E."/>
        </authorList>
    </citation>
    <scope>NUCLEOTIDE SEQUENCE [LARGE SCALE GENOMIC DNA]</scope>
    <source>
        <strain evidence="9 10">CBS 114.80</strain>
    </source>
</reference>
<evidence type="ECO:0000313" key="9">
    <source>
        <dbReference type="EMBL" id="PYI27965.1"/>
    </source>
</evidence>